<gene>
    <name evidence="2" type="ORF">UY23_C0001G0334</name>
</gene>
<feature type="domain" description="Transcriptional repressor PaaX-like central Cas2-like" evidence="1">
    <location>
        <begin position="100"/>
        <end position="170"/>
    </location>
</feature>
<evidence type="ECO:0000313" key="3">
    <source>
        <dbReference type="Proteomes" id="UP000034956"/>
    </source>
</evidence>
<name>A0A0G1WN09_9BACT</name>
<comment type="caution">
    <text evidence="2">The sequence shown here is derived from an EMBL/GenBank/DDBJ whole genome shotgun (WGS) entry which is preliminary data.</text>
</comment>
<dbReference type="Gene3D" id="3.30.70.2650">
    <property type="match status" value="1"/>
</dbReference>
<protein>
    <submittedName>
        <fullName evidence="2">PaaX family transcriptional regulator</fullName>
    </submittedName>
</protein>
<accession>A0A0G1WN09</accession>
<dbReference type="EMBL" id="LCPF01000001">
    <property type="protein sequence ID" value="KKU91728.1"/>
    <property type="molecule type" value="Genomic_DNA"/>
</dbReference>
<dbReference type="PANTHER" id="PTHR30319:SF1">
    <property type="entry name" value="TRANSCRIPTIONAL REPRESSOR PAAX"/>
    <property type="match status" value="1"/>
</dbReference>
<organism evidence="2 3">
    <name type="scientific">Candidatus Jorgensenbacteria bacterium GW2011_GWA1_48_11</name>
    <dbReference type="NCBI Taxonomy" id="1618660"/>
    <lineage>
        <taxon>Bacteria</taxon>
        <taxon>Candidatus Joergenseniibacteriota</taxon>
    </lineage>
</organism>
<dbReference type="Proteomes" id="UP000034956">
    <property type="component" value="Unassembled WGS sequence"/>
</dbReference>
<dbReference type="PANTHER" id="PTHR30319">
    <property type="entry name" value="PHENYLACETIC ACID REGULATOR-RELATED TRANSCRIPTIONAL REPRESSOR"/>
    <property type="match status" value="1"/>
</dbReference>
<dbReference type="InterPro" id="IPR048846">
    <property type="entry name" value="PaaX-like_central"/>
</dbReference>
<reference evidence="2 3" key="1">
    <citation type="journal article" date="2015" name="Nature">
        <title>rRNA introns, odd ribosomes, and small enigmatic genomes across a large radiation of phyla.</title>
        <authorList>
            <person name="Brown C.T."/>
            <person name="Hug L.A."/>
            <person name="Thomas B.C."/>
            <person name="Sharon I."/>
            <person name="Castelle C.J."/>
            <person name="Singh A."/>
            <person name="Wilkins M.J."/>
            <person name="Williams K.H."/>
            <person name="Banfield J.F."/>
        </authorList>
    </citation>
    <scope>NUCLEOTIDE SEQUENCE [LARGE SCALE GENOMIC DNA]</scope>
</reference>
<dbReference type="AlphaFoldDB" id="A0A0G1WN09"/>
<dbReference type="SUPFAM" id="SSF143430">
    <property type="entry name" value="TTP0101/SSO1404-like"/>
    <property type="match status" value="1"/>
</dbReference>
<dbReference type="GO" id="GO:0006351">
    <property type="term" value="P:DNA-templated transcription"/>
    <property type="evidence" value="ECO:0007669"/>
    <property type="project" value="TreeGrafter"/>
</dbReference>
<dbReference type="Pfam" id="PF20803">
    <property type="entry name" value="PaaX_M"/>
    <property type="match status" value="1"/>
</dbReference>
<sequence>MVNFEAVGDIIKNMAKTSVDARKHIREWSRFFGEMQDVGVSLMEEFLRRHEKRKYLKQSLKRLIQKGFVYQKSDSFRLTPAGLKLFKRFSPALAPKNHGKWDGRWRLITFDIPVRLNKKRQTLRNLLKDFNFYLLQESVWVCPNILPEKFWDLLVDLEVDKYCKVMLVDILEGDEALKDYFHLPQF</sequence>
<evidence type="ECO:0000259" key="1">
    <source>
        <dbReference type="Pfam" id="PF20803"/>
    </source>
</evidence>
<proteinExistence type="predicted"/>
<evidence type="ECO:0000313" key="2">
    <source>
        <dbReference type="EMBL" id="KKU91728.1"/>
    </source>
</evidence>